<comment type="caution">
    <text evidence="1">The sequence shown here is derived from an EMBL/GenBank/DDBJ whole genome shotgun (WGS) entry which is preliminary data.</text>
</comment>
<protein>
    <submittedName>
        <fullName evidence="1">Uncharacterized protein</fullName>
    </submittedName>
</protein>
<keyword evidence="2" id="KW-1185">Reference proteome</keyword>
<dbReference type="Proteomes" id="UP001234297">
    <property type="component" value="Chromosome 6"/>
</dbReference>
<gene>
    <name evidence="1" type="ORF">MRB53_020169</name>
</gene>
<evidence type="ECO:0000313" key="2">
    <source>
        <dbReference type="Proteomes" id="UP001234297"/>
    </source>
</evidence>
<sequence length="91" mass="10260">MLTCAPRCLHQVNVTSVESVGHPVAQKNLEPLQRKLCYGWDLHLSTYGQTPMPNVQALLFGGVIGVRVAMKEELRIMSETKQNFYSWGSRL</sequence>
<organism evidence="1 2">
    <name type="scientific">Persea americana</name>
    <name type="common">Avocado</name>
    <dbReference type="NCBI Taxonomy" id="3435"/>
    <lineage>
        <taxon>Eukaryota</taxon>
        <taxon>Viridiplantae</taxon>
        <taxon>Streptophyta</taxon>
        <taxon>Embryophyta</taxon>
        <taxon>Tracheophyta</taxon>
        <taxon>Spermatophyta</taxon>
        <taxon>Magnoliopsida</taxon>
        <taxon>Magnoliidae</taxon>
        <taxon>Laurales</taxon>
        <taxon>Lauraceae</taxon>
        <taxon>Persea</taxon>
    </lineage>
</organism>
<proteinExistence type="predicted"/>
<evidence type="ECO:0000313" key="1">
    <source>
        <dbReference type="EMBL" id="KAJ8626862.1"/>
    </source>
</evidence>
<accession>A0ACC2L054</accession>
<name>A0ACC2L054_PERAE</name>
<reference evidence="1 2" key="1">
    <citation type="journal article" date="2022" name="Hortic Res">
        <title>A haplotype resolved chromosomal level avocado genome allows analysis of novel avocado genes.</title>
        <authorList>
            <person name="Nath O."/>
            <person name="Fletcher S.J."/>
            <person name="Hayward A."/>
            <person name="Shaw L.M."/>
            <person name="Masouleh A.K."/>
            <person name="Furtado A."/>
            <person name="Henry R.J."/>
            <person name="Mitter N."/>
        </authorList>
    </citation>
    <scope>NUCLEOTIDE SEQUENCE [LARGE SCALE GENOMIC DNA]</scope>
    <source>
        <strain evidence="2">cv. Hass</strain>
    </source>
</reference>
<dbReference type="EMBL" id="CM056814">
    <property type="protein sequence ID" value="KAJ8626862.1"/>
    <property type="molecule type" value="Genomic_DNA"/>
</dbReference>